<evidence type="ECO:0000256" key="9">
    <source>
        <dbReference type="SAM" id="MobiDB-lite"/>
    </source>
</evidence>
<sequence>MSRELGANNAPSRAVITCEACESAPAAFLCKADSASLCCSCDAEIHSANPLAHRHNRVPIVPSVGVEAVVYGDGVAEAASWLLYDNRSGDDEFFFDENFDDNQCHEYEFGLSSASHQSFQVNQMKNQEAQHFPLDVEFESPKPVLSYNGSLGLSASVSSTDYSIVPESTISELSNSQGTLDHSSEPPNPVNLMPSSLTYRQARVLRYIEKKKTRKFEKKIRYASRKAYAEIRPRVKGRFAKRNNTEAEMDHIFSSTLFTEAGYSIVPSF</sequence>
<evidence type="ECO:0000313" key="12">
    <source>
        <dbReference type="Proteomes" id="UP000694853"/>
    </source>
</evidence>
<dbReference type="GO" id="GO:0005634">
    <property type="term" value="C:nucleus"/>
    <property type="evidence" value="ECO:0007669"/>
    <property type="project" value="UniProtKB-SubCell"/>
</dbReference>
<gene>
    <name evidence="13" type="primary">LOC113867690</name>
</gene>
<evidence type="ECO:0000256" key="6">
    <source>
        <dbReference type="ARBA" id="ARBA00023242"/>
    </source>
</evidence>
<dbReference type="PROSITE" id="PS51017">
    <property type="entry name" value="CCT"/>
    <property type="match status" value="1"/>
</dbReference>
<dbReference type="AlphaFoldDB" id="A0A8B8LRK4"/>
<keyword evidence="6 8" id="KW-0539">Nucleus</keyword>
<feature type="domain" description="B box-type" evidence="10">
    <location>
        <begin position="13"/>
        <end position="60"/>
    </location>
</feature>
<dbReference type="InterPro" id="IPR045281">
    <property type="entry name" value="CONSTANS-like"/>
</dbReference>
<evidence type="ECO:0000256" key="7">
    <source>
        <dbReference type="PROSITE-ProRule" id="PRU00024"/>
    </source>
</evidence>
<keyword evidence="5" id="KW-0862">Zinc</keyword>
<reference evidence="13" key="2">
    <citation type="submission" date="2025-08" db="UniProtKB">
        <authorList>
            <consortium name="RefSeq"/>
        </authorList>
    </citation>
    <scope>IDENTIFICATION</scope>
    <source>
        <tissue evidence="13">Young leaves</tissue>
    </source>
</reference>
<accession>A0A8B8LRK4</accession>
<keyword evidence="3" id="KW-0479">Metal-binding</keyword>
<feature type="region of interest" description="Disordered" evidence="9">
    <location>
        <begin position="173"/>
        <end position="194"/>
    </location>
</feature>
<evidence type="ECO:0000259" key="10">
    <source>
        <dbReference type="PROSITE" id="PS50119"/>
    </source>
</evidence>
<dbReference type="PANTHER" id="PTHR31319">
    <property type="entry name" value="ZINC FINGER PROTEIN CONSTANS-LIKE 4"/>
    <property type="match status" value="1"/>
</dbReference>
<dbReference type="GeneID" id="113867690"/>
<keyword evidence="12" id="KW-1185">Reference proteome</keyword>
<proteinExistence type="inferred from homology"/>
<dbReference type="Proteomes" id="UP000694853">
    <property type="component" value="Unplaced"/>
</dbReference>
<evidence type="ECO:0000256" key="5">
    <source>
        <dbReference type="ARBA" id="ARBA00022833"/>
    </source>
</evidence>
<evidence type="ECO:0000256" key="3">
    <source>
        <dbReference type="ARBA" id="ARBA00022723"/>
    </source>
</evidence>
<evidence type="ECO:0000256" key="8">
    <source>
        <dbReference type="PROSITE-ProRule" id="PRU00357"/>
    </source>
</evidence>
<dbReference type="GO" id="GO:0003700">
    <property type="term" value="F:DNA-binding transcription factor activity"/>
    <property type="evidence" value="ECO:0007669"/>
    <property type="project" value="TreeGrafter"/>
</dbReference>
<dbReference type="KEGG" id="aprc:113867690"/>
<evidence type="ECO:0000256" key="4">
    <source>
        <dbReference type="ARBA" id="ARBA00022771"/>
    </source>
</evidence>
<reference evidence="12" key="1">
    <citation type="journal article" date="2019" name="Toxins">
        <title>Detection of Abrin-Like and Prepropulchellin-Like Toxin Genes and Transcripts Using Whole Genome Sequencing and Full-Length Transcript Sequencing of Abrus precatorius.</title>
        <authorList>
            <person name="Hovde B.T."/>
            <person name="Daligault H.E."/>
            <person name="Hanschen E.R."/>
            <person name="Kunde Y.A."/>
            <person name="Johnson M.B."/>
            <person name="Starkenburg S.R."/>
            <person name="Johnson S.L."/>
        </authorList>
    </citation>
    <scope>NUCLEOTIDE SEQUENCE [LARGE SCALE GENOMIC DNA]</scope>
</reference>
<evidence type="ECO:0000259" key="11">
    <source>
        <dbReference type="PROSITE" id="PS51017"/>
    </source>
</evidence>
<organism evidence="12 13">
    <name type="scientific">Abrus precatorius</name>
    <name type="common">Indian licorice</name>
    <name type="synonym">Glycine abrus</name>
    <dbReference type="NCBI Taxonomy" id="3816"/>
    <lineage>
        <taxon>Eukaryota</taxon>
        <taxon>Viridiplantae</taxon>
        <taxon>Streptophyta</taxon>
        <taxon>Embryophyta</taxon>
        <taxon>Tracheophyta</taxon>
        <taxon>Spermatophyta</taxon>
        <taxon>Magnoliopsida</taxon>
        <taxon>eudicotyledons</taxon>
        <taxon>Gunneridae</taxon>
        <taxon>Pentapetalae</taxon>
        <taxon>rosids</taxon>
        <taxon>fabids</taxon>
        <taxon>Fabales</taxon>
        <taxon>Fabaceae</taxon>
        <taxon>Papilionoideae</taxon>
        <taxon>50 kb inversion clade</taxon>
        <taxon>NPAAA clade</taxon>
        <taxon>indigoferoid/millettioid clade</taxon>
        <taxon>Abreae</taxon>
        <taxon>Abrus</taxon>
    </lineage>
</organism>
<keyword evidence="4 7" id="KW-0863">Zinc-finger</keyword>
<evidence type="ECO:0000256" key="2">
    <source>
        <dbReference type="ARBA" id="ARBA00010024"/>
    </source>
</evidence>
<dbReference type="RefSeq" id="XP_027358920.1">
    <property type="nucleotide sequence ID" value="XM_027503119.1"/>
</dbReference>
<name>A0A8B8LRK4_ABRPR</name>
<dbReference type="InterPro" id="IPR049808">
    <property type="entry name" value="CONSTANS-like_Bbox1"/>
</dbReference>
<dbReference type="Pfam" id="PF00643">
    <property type="entry name" value="zf-B_box"/>
    <property type="match status" value="1"/>
</dbReference>
<comment type="similarity">
    <text evidence="2">Belongs to the CONSTANS family.</text>
</comment>
<dbReference type="Pfam" id="PF06203">
    <property type="entry name" value="CCT"/>
    <property type="match status" value="1"/>
</dbReference>
<evidence type="ECO:0000256" key="1">
    <source>
        <dbReference type="ARBA" id="ARBA00004123"/>
    </source>
</evidence>
<dbReference type="PROSITE" id="PS50119">
    <property type="entry name" value="ZF_BBOX"/>
    <property type="match status" value="1"/>
</dbReference>
<dbReference type="GO" id="GO:0009909">
    <property type="term" value="P:regulation of flower development"/>
    <property type="evidence" value="ECO:0007669"/>
    <property type="project" value="InterPro"/>
</dbReference>
<comment type="subcellular location">
    <subcellularLocation>
        <location evidence="1 8">Nucleus</location>
    </subcellularLocation>
</comment>
<feature type="domain" description="CCT" evidence="11">
    <location>
        <begin position="200"/>
        <end position="242"/>
    </location>
</feature>
<protein>
    <submittedName>
        <fullName evidence="13">Zinc finger protein CONSTANS-LIKE 1-like</fullName>
    </submittedName>
</protein>
<dbReference type="PANTHER" id="PTHR31319:SF39">
    <property type="entry name" value="ZINC FINGER PROTEIN CONSTANS-LIKE 1"/>
    <property type="match status" value="1"/>
</dbReference>
<dbReference type="OrthoDB" id="153872at2759"/>
<dbReference type="GO" id="GO:2000028">
    <property type="term" value="P:regulation of photoperiodism, flowering"/>
    <property type="evidence" value="ECO:0007669"/>
    <property type="project" value="TreeGrafter"/>
</dbReference>
<dbReference type="SMART" id="SM00336">
    <property type="entry name" value="BBOX"/>
    <property type="match status" value="1"/>
</dbReference>
<dbReference type="InterPro" id="IPR000315">
    <property type="entry name" value="Znf_B-box"/>
</dbReference>
<dbReference type="InterPro" id="IPR010402">
    <property type="entry name" value="CCT_domain"/>
</dbReference>
<evidence type="ECO:0000313" key="13">
    <source>
        <dbReference type="RefSeq" id="XP_027358920.1"/>
    </source>
</evidence>
<dbReference type="GO" id="GO:0008270">
    <property type="term" value="F:zinc ion binding"/>
    <property type="evidence" value="ECO:0007669"/>
    <property type="project" value="UniProtKB-KW"/>
</dbReference>
<dbReference type="CDD" id="cd19821">
    <property type="entry name" value="Bbox1_BBX-like"/>
    <property type="match status" value="1"/>
</dbReference>